<gene>
    <name evidence="1" type="ORF">DES47_102725</name>
</gene>
<dbReference type="InParanoid" id="A0A4R6QR70"/>
<dbReference type="EMBL" id="SNXS01000002">
    <property type="protein sequence ID" value="TDP72979.1"/>
    <property type="molecule type" value="Genomic_DNA"/>
</dbReference>
<protein>
    <submittedName>
        <fullName evidence="1">Uncharacterized protein</fullName>
    </submittedName>
</protein>
<accession>A0A4R6QR70</accession>
<evidence type="ECO:0000313" key="2">
    <source>
        <dbReference type="Proteomes" id="UP000295361"/>
    </source>
</evidence>
<dbReference type="AlphaFoldDB" id="A0A4R6QR70"/>
<proteinExistence type="predicted"/>
<organism evidence="1 2">
    <name type="scientific">Roseateles toxinivorans</name>
    <dbReference type="NCBI Taxonomy" id="270368"/>
    <lineage>
        <taxon>Bacteria</taxon>
        <taxon>Pseudomonadati</taxon>
        <taxon>Pseudomonadota</taxon>
        <taxon>Betaproteobacteria</taxon>
        <taxon>Burkholderiales</taxon>
        <taxon>Sphaerotilaceae</taxon>
        <taxon>Roseateles</taxon>
    </lineage>
</organism>
<evidence type="ECO:0000313" key="1">
    <source>
        <dbReference type="EMBL" id="TDP72979.1"/>
    </source>
</evidence>
<comment type="caution">
    <text evidence="1">The sequence shown here is derived from an EMBL/GenBank/DDBJ whole genome shotgun (WGS) entry which is preliminary data.</text>
</comment>
<dbReference type="Proteomes" id="UP000295361">
    <property type="component" value="Unassembled WGS sequence"/>
</dbReference>
<reference evidence="1 2" key="1">
    <citation type="submission" date="2019-03" db="EMBL/GenBank/DDBJ databases">
        <title>Genomic Encyclopedia of Type Strains, Phase IV (KMG-IV): sequencing the most valuable type-strain genomes for metagenomic binning, comparative biology and taxonomic classification.</title>
        <authorList>
            <person name="Goeker M."/>
        </authorList>
    </citation>
    <scope>NUCLEOTIDE SEQUENCE [LARGE SCALE GENOMIC DNA]</scope>
    <source>
        <strain evidence="1 2">DSM 16998</strain>
    </source>
</reference>
<sequence length="46" mass="5205">MDVGDLAHIQTTVRKIEELLGVAAEYEEILRNRLERTEARIGKAPV</sequence>
<keyword evidence="2" id="KW-1185">Reference proteome</keyword>
<name>A0A4R6QR70_9BURK</name>